<organism evidence="1 2">
    <name type="scientific">Octadecabacter temperatus</name>
    <dbReference type="NCBI Taxonomy" id="1458307"/>
    <lineage>
        <taxon>Bacteria</taxon>
        <taxon>Pseudomonadati</taxon>
        <taxon>Pseudomonadota</taxon>
        <taxon>Alphaproteobacteria</taxon>
        <taxon>Rhodobacterales</taxon>
        <taxon>Roseobacteraceae</taxon>
        <taxon>Octadecabacter</taxon>
    </lineage>
</organism>
<keyword evidence="2" id="KW-1185">Reference proteome</keyword>
<reference evidence="1 2" key="1">
    <citation type="journal article" date="2015" name="Genome Announc.">
        <title>Closed Genome Sequence of Octadecabacter temperatus SB1, the First Mesophilic Species of the Genus Octadecabacter.</title>
        <authorList>
            <person name="Voget S."/>
            <person name="Billerbeck S."/>
            <person name="Simon M."/>
            <person name="Daniel R."/>
        </authorList>
    </citation>
    <scope>NUCLEOTIDE SEQUENCE [LARGE SCALE GENOMIC DNA]</scope>
    <source>
        <strain evidence="1 2">SB1</strain>
    </source>
</reference>
<dbReference type="KEGG" id="otm:OSB_05430"/>
<proteinExistence type="predicted"/>
<dbReference type="EMBL" id="CP012160">
    <property type="protein sequence ID" value="AKS45106.1"/>
    <property type="molecule type" value="Genomic_DNA"/>
</dbReference>
<accession>A0A0K0Y2H9</accession>
<gene>
    <name evidence="1" type="ORF">OSB_05430</name>
</gene>
<evidence type="ECO:0000313" key="2">
    <source>
        <dbReference type="Proteomes" id="UP000067444"/>
    </source>
</evidence>
<evidence type="ECO:0000313" key="1">
    <source>
        <dbReference type="EMBL" id="AKS45106.1"/>
    </source>
</evidence>
<protein>
    <submittedName>
        <fullName evidence="1">Uncharacterized protein</fullName>
    </submittedName>
</protein>
<dbReference type="Proteomes" id="UP000067444">
    <property type="component" value="Chromosome"/>
</dbReference>
<dbReference type="STRING" id="1458307.OSB_05430"/>
<sequence length="105" mass="11039">MRIFNHTKPIVMGGLMGLMMMWMLHSALTGDGTLGAGALIAFVAAHVVFAAVVIGGALFAARLSPRARQFMDRLHRPSLRHIGVMMAAALSVAGLVHLVVHGGIA</sequence>
<dbReference type="AlphaFoldDB" id="A0A0K0Y2H9"/>
<dbReference type="RefSeq" id="WP_049833527.1">
    <property type="nucleotide sequence ID" value="NZ_CP012160.1"/>
</dbReference>
<name>A0A0K0Y2H9_9RHOB</name>